<gene>
    <name evidence="1" type="ORF">H5410_061240</name>
</gene>
<evidence type="ECO:0000313" key="1">
    <source>
        <dbReference type="EMBL" id="KAG5571474.1"/>
    </source>
</evidence>
<proteinExistence type="predicted"/>
<dbReference type="Proteomes" id="UP000824120">
    <property type="component" value="Chromosome 12"/>
</dbReference>
<sequence length="97" mass="11002">MKKGLISKSEGIALYMEEIKKDLMRNHDIDIKNDISMASTRHTNEEDDTCATGEGHDIDEEMDIEAILRNYQQQIEDSSSASTLAKEKKIIIFGHMS</sequence>
<dbReference type="OrthoDB" id="1317896at2759"/>
<dbReference type="EMBL" id="JACXVP010000012">
    <property type="protein sequence ID" value="KAG5571474.1"/>
    <property type="molecule type" value="Genomic_DNA"/>
</dbReference>
<dbReference type="AlphaFoldDB" id="A0A9J5W7G3"/>
<keyword evidence="2" id="KW-1185">Reference proteome</keyword>
<name>A0A9J5W7G3_SOLCO</name>
<reference evidence="1 2" key="1">
    <citation type="submission" date="2020-09" db="EMBL/GenBank/DDBJ databases">
        <title>De no assembly of potato wild relative species, Solanum commersonii.</title>
        <authorList>
            <person name="Cho K."/>
        </authorList>
    </citation>
    <scope>NUCLEOTIDE SEQUENCE [LARGE SCALE GENOMIC DNA]</scope>
    <source>
        <strain evidence="1">LZ3.2</strain>
        <tissue evidence="1">Leaf</tissue>
    </source>
</reference>
<organism evidence="1 2">
    <name type="scientific">Solanum commersonii</name>
    <name type="common">Commerson's wild potato</name>
    <name type="synonym">Commerson's nightshade</name>
    <dbReference type="NCBI Taxonomy" id="4109"/>
    <lineage>
        <taxon>Eukaryota</taxon>
        <taxon>Viridiplantae</taxon>
        <taxon>Streptophyta</taxon>
        <taxon>Embryophyta</taxon>
        <taxon>Tracheophyta</taxon>
        <taxon>Spermatophyta</taxon>
        <taxon>Magnoliopsida</taxon>
        <taxon>eudicotyledons</taxon>
        <taxon>Gunneridae</taxon>
        <taxon>Pentapetalae</taxon>
        <taxon>asterids</taxon>
        <taxon>lamiids</taxon>
        <taxon>Solanales</taxon>
        <taxon>Solanaceae</taxon>
        <taxon>Solanoideae</taxon>
        <taxon>Solaneae</taxon>
        <taxon>Solanum</taxon>
    </lineage>
</organism>
<comment type="caution">
    <text evidence="1">The sequence shown here is derived from an EMBL/GenBank/DDBJ whole genome shotgun (WGS) entry which is preliminary data.</text>
</comment>
<protein>
    <submittedName>
        <fullName evidence="1">Uncharacterized protein</fullName>
    </submittedName>
</protein>
<evidence type="ECO:0000313" key="2">
    <source>
        <dbReference type="Proteomes" id="UP000824120"/>
    </source>
</evidence>
<accession>A0A9J5W7G3</accession>